<keyword evidence="6" id="KW-0406">Ion transport</keyword>
<evidence type="ECO:0008006" key="12">
    <source>
        <dbReference type="Google" id="ProtNLM"/>
    </source>
</evidence>
<keyword evidence="2" id="KW-0813">Transport</keyword>
<feature type="transmembrane region" description="Helical" evidence="9">
    <location>
        <begin position="43"/>
        <end position="62"/>
    </location>
</feature>
<dbReference type="InterPro" id="IPR044669">
    <property type="entry name" value="YneE/VCCN1/2-like"/>
</dbReference>
<evidence type="ECO:0000256" key="9">
    <source>
        <dbReference type="SAM" id="Phobius"/>
    </source>
</evidence>
<evidence type="ECO:0000313" key="10">
    <source>
        <dbReference type="EMBL" id="SMB96545.1"/>
    </source>
</evidence>
<name>A0A1W1VT34_9BACT</name>
<dbReference type="EMBL" id="FWWW01000072">
    <property type="protein sequence ID" value="SMB96545.1"/>
    <property type="molecule type" value="Genomic_DNA"/>
</dbReference>
<keyword evidence="4 9" id="KW-0812">Transmembrane</keyword>
<dbReference type="STRING" id="645990.SAMN00120144_2586"/>
<dbReference type="Pfam" id="PF25539">
    <property type="entry name" value="Bestrophin_2"/>
    <property type="match status" value="1"/>
</dbReference>
<dbReference type="RefSeq" id="WP_084446150.1">
    <property type="nucleotide sequence ID" value="NZ_FWWW01000072.1"/>
</dbReference>
<dbReference type="GO" id="GO:0005886">
    <property type="term" value="C:plasma membrane"/>
    <property type="evidence" value="ECO:0007669"/>
    <property type="project" value="UniProtKB-SubCell"/>
</dbReference>
<evidence type="ECO:0000256" key="2">
    <source>
        <dbReference type="ARBA" id="ARBA00022448"/>
    </source>
</evidence>
<proteinExistence type="inferred from homology"/>
<reference evidence="10 11" key="1">
    <citation type="submission" date="2017-04" db="EMBL/GenBank/DDBJ databases">
        <authorList>
            <person name="Afonso C.L."/>
            <person name="Miller P.J."/>
            <person name="Scott M.A."/>
            <person name="Spackman E."/>
            <person name="Goraichik I."/>
            <person name="Dimitrov K.M."/>
            <person name="Suarez D.L."/>
            <person name="Swayne D.E."/>
        </authorList>
    </citation>
    <scope>NUCLEOTIDE SEQUENCE [LARGE SCALE GENOMIC DNA]</scope>
    <source>
        <strain evidence="10 11">DSM 11622</strain>
    </source>
</reference>
<evidence type="ECO:0000256" key="8">
    <source>
        <dbReference type="ARBA" id="ARBA00034708"/>
    </source>
</evidence>
<comment type="similarity">
    <text evidence="8">Belongs to the anion channel-forming bestrophin (TC 1.A.46) family.</text>
</comment>
<sequence>MYVRNNLRWRVVWKFSWRSVLIFTLHSIIVCAVYGPLNIKVVSIPWQPVATLGIAVSFYIGFKNNGSYDRFWEGRQLWGGIVNYSRLWAVQALEFVTSRVDAPDVEAPEASAQELTERHRHLVHRQIAWCNAVRLQLRRQIVDYWDTDVAPFLSAEESENLRYLQNPAAHIIRLQAAELRVLREERGLLNDFQHMRLVQTLEELYNLQGGCERIKNTPFPRQYAYYSFVFVWLFSALLPLGLVSEFDKIGPNHVWLMVPFSVLVSWVFNTIEEVGHTSENPFENKMNDVPMTSICRTIEIDLREMLGETNIPKKLEPINDILY</sequence>
<organism evidence="10 11">
    <name type="scientific">Hymenobacter roseosalivarius DSM 11622</name>
    <dbReference type="NCBI Taxonomy" id="645990"/>
    <lineage>
        <taxon>Bacteria</taxon>
        <taxon>Pseudomonadati</taxon>
        <taxon>Bacteroidota</taxon>
        <taxon>Cytophagia</taxon>
        <taxon>Cytophagales</taxon>
        <taxon>Hymenobacteraceae</taxon>
        <taxon>Hymenobacter</taxon>
    </lineage>
</organism>
<keyword evidence="5 9" id="KW-1133">Transmembrane helix</keyword>
<dbReference type="PANTHER" id="PTHR33281">
    <property type="entry name" value="UPF0187 PROTEIN YNEE"/>
    <property type="match status" value="1"/>
</dbReference>
<comment type="subcellular location">
    <subcellularLocation>
        <location evidence="1">Cell membrane</location>
        <topology evidence="1">Multi-pass membrane protein</topology>
    </subcellularLocation>
</comment>
<dbReference type="OrthoDB" id="445589at2"/>
<keyword evidence="3" id="KW-1003">Cell membrane</keyword>
<evidence type="ECO:0000256" key="3">
    <source>
        <dbReference type="ARBA" id="ARBA00022475"/>
    </source>
</evidence>
<evidence type="ECO:0000256" key="4">
    <source>
        <dbReference type="ARBA" id="ARBA00022692"/>
    </source>
</evidence>
<feature type="transmembrane region" description="Helical" evidence="9">
    <location>
        <begin position="254"/>
        <end position="271"/>
    </location>
</feature>
<keyword evidence="11" id="KW-1185">Reference proteome</keyword>
<gene>
    <name evidence="10" type="ORF">SAMN00120144_2586</name>
</gene>
<keyword evidence="7 9" id="KW-0472">Membrane</keyword>
<dbReference type="GO" id="GO:0005254">
    <property type="term" value="F:chloride channel activity"/>
    <property type="evidence" value="ECO:0007669"/>
    <property type="project" value="InterPro"/>
</dbReference>
<feature type="transmembrane region" description="Helical" evidence="9">
    <location>
        <begin position="20"/>
        <end position="37"/>
    </location>
</feature>
<dbReference type="PANTHER" id="PTHR33281:SF19">
    <property type="entry name" value="VOLTAGE-DEPENDENT ANION CHANNEL-FORMING PROTEIN YNEE"/>
    <property type="match status" value="1"/>
</dbReference>
<dbReference type="AlphaFoldDB" id="A0A1W1VT34"/>
<dbReference type="Proteomes" id="UP000192266">
    <property type="component" value="Unassembled WGS sequence"/>
</dbReference>
<evidence type="ECO:0000313" key="11">
    <source>
        <dbReference type="Proteomes" id="UP000192266"/>
    </source>
</evidence>
<evidence type="ECO:0000256" key="6">
    <source>
        <dbReference type="ARBA" id="ARBA00023065"/>
    </source>
</evidence>
<evidence type="ECO:0000256" key="1">
    <source>
        <dbReference type="ARBA" id="ARBA00004651"/>
    </source>
</evidence>
<accession>A0A1W1VT34</accession>
<evidence type="ECO:0000256" key="5">
    <source>
        <dbReference type="ARBA" id="ARBA00022989"/>
    </source>
</evidence>
<feature type="transmembrane region" description="Helical" evidence="9">
    <location>
        <begin position="223"/>
        <end position="242"/>
    </location>
</feature>
<evidence type="ECO:0000256" key="7">
    <source>
        <dbReference type="ARBA" id="ARBA00023136"/>
    </source>
</evidence>
<protein>
    <recommendedName>
        <fullName evidence="12">Multidrug transporter</fullName>
    </recommendedName>
</protein>